<dbReference type="PANTHER" id="PTHR35530">
    <property type="entry name" value="TAUTOMERASE-RELATED"/>
    <property type="match status" value="1"/>
</dbReference>
<name>A0A135ZZ44_9ALTE</name>
<evidence type="ECO:0000256" key="2">
    <source>
        <dbReference type="ARBA" id="ARBA00023235"/>
    </source>
</evidence>
<dbReference type="PANTHER" id="PTHR35530:SF1">
    <property type="entry name" value="2-HYDROXYMUCONATE TAUTOMERASE"/>
    <property type="match status" value="1"/>
</dbReference>
<sequence length="66" mass="7746">MPIVRIEMWEGKSVEQKRELVEVYTREMSRITGNKPESIYVVIEEVKKENWGVAGMLCSDKFPDKK</sequence>
<dbReference type="Pfam" id="PF01361">
    <property type="entry name" value="Tautomerase"/>
    <property type="match status" value="1"/>
</dbReference>
<dbReference type="AlphaFoldDB" id="A0A135ZZ44"/>
<evidence type="ECO:0000313" key="6">
    <source>
        <dbReference type="EMBL" id="KXI28234.1"/>
    </source>
</evidence>
<evidence type="ECO:0000256" key="1">
    <source>
        <dbReference type="ARBA" id="ARBA00006723"/>
    </source>
</evidence>
<dbReference type="STRING" id="1799789.AX660_17805"/>
<dbReference type="InterPro" id="IPR004370">
    <property type="entry name" value="4-OT-like_dom"/>
</dbReference>
<evidence type="ECO:0000259" key="5">
    <source>
        <dbReference type="Pfam" id="PF01361"/>
    </source>
</evidence>
<evidence type="ECO:0000256" key="3">
    <source>
        <dbReference type="PIRSR" id="PIRSR618191-1"/>
    </source>
</evidence>
<dbReference type="RefSeq" id="WP_068378333.1">
    <property type="nucleotide sequence ID" value="NZ_LSNE01000007.1"/>
</dbReference>
<dbReference type="GO" id="GO:0016853">
    <property type="term" value="F:isomerase activity"/>
    <property type="evidence" value="ECO:0007669"/>
    <property type="project" value="UniProtKB-UniRule"/>
</dbReference>
<dbReference type="SUPFAM" id="SSF55331">
    <property type="entry name" value="Tautomerase/MIF"/>
    <property type="match status" value="1"/>
</dbReference>
<keyword evidence="2 4" id="KW-0413">Isomerase</keyword>
<dbReference type="Gene3D" id="3.30.429.10">
    <property type="entry name" value="Macrophage Migration Inhibitory Factor"/>
    <property type="match status" value="1"/>
</dbReference>
<dbReference type="NCBIfam" id="TIGR00013">
    <property type="entry name" value="taut"/>
    <property type="match status" value="1"/>
</dbReference>
<dbReference type="InterPro" id="IPR014347">
    <property type="entry name" value="Tautomerase/MIF_sf"/>
</dbReference>
<evidence type="ECO:0000313" key="7">
    <source>
        <dbReference type="Proteomes" id="UP000070299"/>
    </source>
</evidence>
<keyword evidence="7" id="KW-1185">Reference proteome</keyword>
<dbReference type="EMBL" id="LSNE01000007">
    <property type="protein sequence ID" value="KXI28234.1"/>
    <property type="molecule type" value="Genomic_DNA"/>
</dbReference>
<accession>A0A135ZZ44</accession>
<comment type="caution">
    <text evidence="6">The sequence shown here is derived from an EMBL/GenBank/DDBJ whole genome shotgun (WGS) entry which is preliminary data.</text>
</comment>
<gene>
    <name evidence="6" type="ORF">AX660_17805</name>
</gene>
<organism evidence="6 7">
    <name type="scientific">Paraglaciecola hydrolytica</name>
    <dbReference type="NCBI Taxonomy" id="1799789"/>
    <lineage>
        <taxon>Bacteria</taxon>
        <taxon>Pseudomonadati</taxon>
        <taxon>Pseudomonadota</taxon>
        <taxon>Gammaproteobacteria</taxon>
        <taxon>Alteromonadales</taxon>
        <taxon>Alteromonadaceae</taxon>
        <taxon>Paraglaciecola</taxon>
    </lineage>
</organism>
<dbReference type="NCBIfam" id="NF002571">
    <property type="entry name" value="PRK02220.1"/>
    <property type="match status" value="1"/>
</dbReference>
<protein>
    <recommendedName>
        <fullName evidence="4">Tautomerase</fullName>
        <ecNumber evidence="4">5.3.2.-</ecNumber>
    </recommendedName>
</protein>
<dbReference type="EC" id="5.3.2.-" evidence="4"/>
<comment type="similarity">
    <text evidence="1 4">Belongs to the 4-oxalocrotonate tautomerase family.</text>
</comment>
<feature type="active site" description="Proton acceptor; via imino nitrogen" evidence="3">
    <location>
        <position position="2"/>
    </location>
</feature>
<dbReference type="InterPro" id="IPR018191">
    <property type="entry name" value="4-OT"/>
</dbReference>
<reference evidence="7" key="1">
    <citation type="submission" date="2016-02" db="EMBL/GenBank/DDBJ databases">
        <authorList>
            <person name="Schultz-Johansen M."/>
            <person name="Glaring M.A."/>
            <person name="Bech P.K."/>
            <person name="Stougaard P."/>
        </authorList>
    </citation>
    <scope>NUCLEOTIDE SEQUENCE [LARGE SCALE GENOMIC DNA]</scope>
    <source>
        <strain evidence="7">S66</strain>
    </source>
</reference>
<proteinExistence type="inferred from homology"/>
<dbReference type="Proteomes" id="UP000070299">
    <property type="component" value="Unassembled WGS sequence"/>
</dbReference>
<dbReference type="OrthoDB" id="9799841at2"/>
<feature type="domain" description="4-oxalocrotonate tautomerase-like" evidence="5">
    <location>
        <begin position="2"/>
        <end position="60"/>
    </location>
</feature>
<evidence type="ECO:0000256" key="4">
    <source>
        <dbReference type="RuleBase" id="RU362032"/>
    </source>
</evidence>